<dbReference type="SUPFAM" id="SSF52091">
    <property type="entry name" value="SpoIIaa-like"/>
    <property type="match status" value="1"/>
</dbReference>
<proteinExistence type="predicted"/>
<dbReference type="RefSeq" id="WP_048471037.1">
    <property type="nucleotide sequence ID" value="NZ_JYNL01000030.1"/>
</dbReference>
<reference evidence="1 2" key="1">
    <citation type="journal article" date="2015" name="Genome Biol. Evol.">
        <title>Characterization of Three Mycobacterium spp. with Potential Use in Bioremediation by Genome Sequencing and Comparative Genomics.</title>
        <authorList>
            <person name="Das S."/>
            <person name="Pettersson B.M."/>
            <person name="Behra P.R."/>
            <person name="Ramesh M."/>
            <person name="Dasgupta S."/>
            <person name="Bhattacharya A."/>
            <person name="Kirsebom L.A."/>
        </authorList>
    </citation>
    <scope>NUCLEOTIDE SEQUENCE [LARGE SCALE GENOMIC DNA]</scope>
    <source>
        <strain evidence="1 2">DSM 43826</strain>
    </source>
</reference>
<dbReference type="InterPro" id="IPR038396">
    <property type="entry name" value="SpoIIAA-like_sf"/>
</dbReference>
<dbReference type="STRING" id="37916.MCHLDSM_03570"/>
<evidence type="ECO:0000313" key="1">
    <source>
        <dbReference type="EMBL" id="KMO75350.1"/>
    </source>
</evidence>
<dbReference type="InterPro" id="IPR036513">
    <property type="entry name" value="STAS_dom_sf"/>
</dbReference>
<dbReference type="AlphaFoldDB" id="A0A0J6VW78"/>
<dbReference type="Gene3D" id="3.40.50.10600">
    <property type="entry name" value="SpoIIaa-like domains"/>
    <property type="match status" value="1"/>
</dbReference>
<dbReference type="InterPro" id="IPR021866">
    <property type="entry name" value="SpoIIAA-like"/>
</dbReference>
<dbReference type="Pfam" id="PF11964">
    <property type="entry name" value="SpoIIAA-like"/>
    <property type="match status" value="1"/>
</dbReference>
<dbReference type="Proteomes" id="UP000036513">
    <property type="component" value="Unassembled WGS sequence"/>
</dbReference>
<accession>A0A0J6VW78</accession>
<sequence length="122" mass="13316">MIEILQDMPPGVAGIRVSGRLRGQDLRDFRPAMDDMLATGEIRLVEVIADDYEGFGPGGLAEDLRLGLGALIRHHAAFRRVAVVTDKEWVVHTLHAFAWMVPGEIALYPLAELDQAAAWAAG</sequence>
<evidence type="ECO:0000313" key="2">
    <source>
        <dbReference type="Proteomes" id="UP000036513"/>
    </source>
</evidence>
<dbReference type="EMBL" id="JYNL01000030">
    <property type="protein sequence ID" value="KMO75350.1"/>
    <property type="molecule type" value="Genomic_DNA"/>
</dbReference>
<dbReference type="SMR" id="A0A0J6VW78"/>
<gene>
    <name evidence="1" type="ORF">MCHLDSM_03570</name>
</gene>
<name>A0A0J6VW78_9MYCO</name>
<comment type="caution">
    <text evidence="1">The sequence shown here is derived from an EMBL/GenBank/DDBJ whole genome shotgun (WGS) entry which is preliminary data.</text>
</comment>
<protein>
    <recommendedName>
        <fullName evidence="3">SpoIIAA-like protein</fullName>
    </recommendedName>
</protein>
<dbReference type="PATRIC" id="fig|37916.4.peg.3503"/>
<keyword evidence="2" id="KW-1185">Reference proteome</keyword>
<organism evidence="1 2">
    <name type="scientific">Mycolicibacterium chlorophenolicum</name>
    <dbReference type="NCBI Taxonomy" id="37916"/>
    <lineage>
        <taxon>Bacteria</taxon>
        <taxon>Bacillati</taxon>
        <taxon>Actinomycetota</taxon>
        <taxon>Actinomycetes</taxon>
        <taxon>Mycobacteriales</taxon>
        <taxon>Mycobacteriaceae</taxon>
        <taxon>Mycolicibacterium</taxon>
    </lineage>
</organism>
<evidence type="ECO:0008006" key="3">
    <source>
        <dbReference type="Google" id="ProtNLM"/>
    </source>
</evidence>